<evidence type="ECO:0000313" key="10">
    <source>
        <dbReference type="Proteomes" id="UP000199652"/>
    </source>
</evidence>
<keyword evidence="2" id="KW-0963">Cytoplasm</keyword>
<dbReference type="GO" id="GO:0006396">
    <property type="term" value="P:RNA processing"/>
    <property type="evidence" value="ECO:0007669"/>
    <property type="project" value="InterPro"/>
</dbReference>
<keyword evidence="3 7" id="KW-0489">Methyltransferase</keyword>
<feature type="binding site" evidence="7">
    <location>
        <begin position="113"/>
        <end position="119"/>
    </location>
    <ligand>
        <name>S-adenosyl-L-methionine</name>
        <dbReference type="ChEBI" id="CHEBI:59789"/>
    </ligand>
</feature>
<dbReference type="InterPro" id="IPR027391">
    <property type="entry name" value="Nol1_Nop2_Fmu_2"/>
</dbReference>
<dbReference type="STRING" id="1528.SAMN04488579_11654"/>
<evidence type="ECO:0000256" key="3">
    <source>
        <dbReference type="ARBA" id="ARBA00022603"/>
    </source>
</evidence>
<dbReference type="PANTHER" id="PTHR22807">
    <property type="entry name" value="NOP2 YEAST -RELATED NOL1/NOP2/FMU SUN DOMAIN-CONTAINING"/>
    <property type="match status" value="1"/>
</dbReference>
<evidence type="ECO:0000313" key="9">
    <source>
        <dbReference type="EMBL" id="SDY10443.1"/>
    </source>
</evidence>
<evidence type="ECO:0000256" key="6">
    <source>
        <dbReference type="ARBA" id="ARBA00022884"/>
    </source>
</evidence>
<keyword evidence="5 7" id="KW-0949">S-adenosyl-L-methionine</keyword>
<dbReference type="RefSeq" id="WP_090245947.1">
    <property type="nucleotide sequence ID" value="NZ_FNOU01000016.1"/>
</dbReference>
<dbReference type="InterPro" id="IPR029063">
    <property type="entry name" value="SAM-dependent_MTases_sf"/>
</dbReference>
<dbReference type="PRINTS" id="PR02008">
    <property type="entry name" value="RCMTFAMILY"/>
</dbReference>
<dbReference type="Gene3D" id="3.30.70.1170">
    <property type="entry name" value="Sun protein, domain 3"/>
    <property type="match status" value="1"/>
</dbReference>
<dbReference type="SUPFAM" id="SSF53335">
    <property type="entry name" value="S-adenosyl-L-methionine-dependent methyltransferases"/>
    <property type="match status" value="1"/>
</dbReference>
<dbReference type="Pfam" id="PF17126">
    <property type="entry name" value="RsmF_methylt_CI"/>
    <property type="match status" value="1"/>
</dbReference>
<evidence type="ECO:0000256" key="2">
    <source>
        <dbReference type="ARBA" id="ARBA00022490"/>
    </source>
</evidence>
<dbReference type="GO" id="GO:0003723">
    <property type="term" value="F:RNA binding"/>
    <property type="evidence" value="ECO:0007669"/>
    <property type="project" value="UniProtKB-UniRule"/>
</dbReference>
<name>A0A1H3H4D1_EUBBA</name>
<dbReference type="InterPro" id="IPR031341">
    <property type="entry name" value="Methyltr_RsmF_N"/>
</dbReference>
<dbReference type="InterPro" id="IPR049560">
    <property type="entry name" value="MeTrfase_RsmB-F_NOP2_cat"/>
</dbReference>
<protein>
    <submittedName>
        <fullName evidence="9">NOL1/NOP2/sun family putative RNA methylase</fullName>
    </submittedName>
</protein>
<dbReference type="Pfam" id="PF17125">
    <property type="entry name" value="Methyltr_RsmF_N"/>
    <property type="match status" value="1"/>
</dbReference>
<proteinExistence type="inferred from homology"/>
<dbReference type="InterPro" id="IPR031340">
    <property type="entry name" value="RsmF_methylt_CI"/>
</dbReference>
<organism evidence="9 10">
    <name type="scientific">Eubacterium barkeri</name>
    <name type="common">Clostridium barkeri</name>
    <dbReference type="NCBI Taxonomy" id="1528"/>
    <lineage>
        <taxon>Bacteria</taxon>
        <taxon>Bacillati</taxon>
        <taxon>Bacillota</taxon>
        <taxon>Clostridia</taxon>
        <taxon>Eubacteriales</taxon>
        <taxon>Eubacteriaceae</taxon>
        <taxon>Eubacterium</taxon>
    </lineage>
</organism>
<evidence type="ECO:0000256" key="5">
    <source>
        <dbReference type="ARBA" id="ARBA00022691"/>
    </source>
</evidence>
<comment type="caution">
    <text evidence="7">Lacks conserved residue(s) required for the propagation of feature annotation.</text>
</comment>
<dbReference type="Pfam" id="PF13636">
    <property type="entry name" value="Methyltranf_PUA"/>
    <property type="match status" value="1"/>
</dbReference>
<dbReference type="CDD" id="cd02440">
    <property type="entry name" value="AdoMet_MTases"/>
    <property type="match status" value="1"/>
</dbReference>
<sequence>MEETQLPEGFLTRMSGLMTSEEYEALLQSYTKPKYKGIRTNTLKCTPAEMAVRVPFDLEPVPWCPTGHYIEEGIRPGKNPAYYAGLYYVQEPTAMTPAEALSPEPGDWVLDLCAAPGGKTTQLACKLSGEGLLVANEIVVGRAGILASNAERMGITNLMILNEFPERLVENFYEAFDKILVDAPCSGEGMFRKEPEALSGWSSERVEHCARRQEKILESVDKLLKPGGVLVYSTCTFAPEENECIVEKLLATGNYRTEPLAMEGLSDRGRPAWTEKQTAAVADTLRIMPYHVKGEGHYVARLRKVGQTSEASGSGRRRAKGKLKKMGKRDLVDYEAFAREYLVGRTFDRLYGFGEKLYSLPQGMTDEQIAGLRVLRPGLHLGDFKKNRFEPSHTLAMALKPEQYAQVHEVASDDEAYAYLKGEPLMSKGTKGWTLVCWRGYPLGFGKASQGIIKNHYPKGLRIKKK</sequence>
<dbReference type="EMBL" id="FNOU01000016">
    <property type="protein sequence ID" value="SDY10443.1"/>
    <property type="molecule type" value="Genomic_DNA"/>
</dbReference>
<dbReference type="PROSITE" id="PS51686">
    <property type="entry name" value="SAM_MT_RSMB_NOP"/>
    <property type="match status" value="1"/>
</dbReference>
<comment type="similarity">
    <text evidence="1 7">Belongs to the class I-like SAM-binding methyltransferase superfamily. RsmB/NOP family.</text>
</comment>
<dbReference type="Proteomes" id="UP000199652">
    <property type="component" value="Unassembled WGS sequence"/>
</dbReference>
<dbReference type="GO" id="GO:0008757">
    <property type="term" value="F:S-adenosylmethionine-dependent methyltransferase activity"/>
    <property type="evidence" value="ECO:0007669"/>
    <property type="project" value="InterPro"/>
</dbReference>
<keyword evidence="4 7" id="KW-0808">Transferase</keyword>
<dbReference type="CDD" id="cd21147">
    <property type="entry name" value="RsmF_methylt_CTD1"/>
    <property type="match status" value="1"/>
</dbReference>
<evidence type="ECO:0000259" key="8">
    <source>
        <dbReference type="PROSITE" id="PS51686"/>
    </source>
</evidence>
<feature type="binding site" evidence="7">
    <location>
        <position position="182"/>
    </location>
    <ligand>
        <name>S-adenosyl-L-methionine</name>
        <dbReference type="ChEBI" id="CHEBI:59789"/>
    </ligand>
</feature>
<feature type="binding site" evidence="7">
    <location>
        <position position="137"/>
    </location>
    <ligand>
        <name>S-adenosyl-L-methionine</name>
        <dbReference type="ChEBI" id="CHEBI:59789"/>
    </ligand>
</feature>
<gene>
    <name evidence="9" type="ORF">SAMN04488579_11654</name>
</gene>
<dbReference type="InterPro" id="IPR018314">
    <property type="entry name" value="RsmB/NOL1/NOP2-like_CS"/>
</dbReference>
<reference evidence="10" key="1">
    <citation type="submission" date="2016-10" db="EMBL/GenBank/DDBJ databases">
        <authorList>
            <person name="Varghese N."/>
            <person name="Submissions S."/>
        </authorList>
    </citation>
    <scope>NUCLEOTIDE SEQUENCE [LARGE SCALE GENOMIC DNA]</scope>
    <source>
        <strain evidence="10">VPI 5359</strain>
    </source>
</reference>
<feature type="domain" description="SAM-dependent MTase RsmB/NOP-type" evidence="8">
    <location>
        <begin position="1"/>
        <end position="305"/>
    </location>
</feature>
<keyword evidence="6 7" id="KW-0694">RNA-binding</keyword>
<dbReference type="NCBIfam" id="TIGR00446">
    <property type="entry name" value="nop2p"/>
    <property type="match status" value="1"/>
</dbReference>
<keyword evidence="10" id="KW-1185">Reference proteome</keyword>
<dbReference type="OrthoDB" id="9810297at2"/>
<dbReference type="AlphaFoldDB" id="A0A1H3H4D1"/>
<accession>A0A1H3H4D1</accession>
<dbReference type="InterPro" id="IPR011023">
    <property type="entry name" value="Nop2p"/>
</dbReference>
<evidence type="ECO:0000256" key="1">
    <source>
        <dbReference type="ARBA" id="ARBA00007494"/>
    </source>
</evidence>
<evidence type="ECO:0000256" key="4">
    <source>
        <dbReference type="ARBA" id="ARBA00022679"/>
    </source>
</evidence>
<dbReference type="InterPro" id="IPR001678">
    <property type="entry name" value="MeTrfase_RsmB-F_NOP2_dom"/>
</dbReference>
<dbReference type="PANTHER" id="PTHR22807:SF30">
    <property type="entry name" value="28S RRNA (CYTOSINE(4447)-C(5))-METHYLTRANSFERASE-RELATED"/>
    <property type="match status" value="1"/>
</dbReference>
<dbReference type="InterPro" id="IPR023267">
    <property type="entry name" value="RCMT"/>
</dbReference>
<dbReference type="GO" id="GO:0001510">
    <property type="term" value="P:RNA methylation"/>
    <property type="evidence" value="ECO:0007669"/>
    <property type="project" value="InterPro"/>
</dbReference>
<dbReference type="Gene3D" id="3.40.50.150">
    <property type="entry name" value="Vaccinia Virus protein VP39"/>
    <property type="match status" value="1"/>
</dbReference>
<dbReference type="GO" id="GO:0008173">
    <property type="term" value="F:RNA methyltransferase activity"/>
    <property type="evidence" value="ECO:0007669"/>
    <property type="project" value="InterPro"/>
</dbReference>
<dbReference type="PROSITE" id="PS01153">
    <property type="entry name" value="NOL1_NOP2_SUN"/>
    <property type="match status" value="1"/>
</dbReference>
<feature type="active site" description="Nucleophile" evidence="7">
    <location>
        <position position="235"/>
    </location>
</feature>
<dbReference type="Pfam" id="PF01189">
    <property type="entry name" value="Methyltr_RsmB-F"/>
    <property type="match status" value="1"/>
</dbReference>
<dbReference type="Gene3D" id="2.30.130.60">
    <property type="match status" value="1"/>
</dbReference>
<evidence type="ECO:0000256" key="7">
    <source>
        <dbReference type="PROSITE-ProRule" id="PRU01023"/>
    </source>
</evidence>